<reference evidence="1 2" key="1">
    <citation type="submission" date="2013-06" db="EMBL/GenBank/DDBJ databases">
        <authorList>
            <person name="Weinstock G."/>
            <person name="Sodergren E."/>
            <person name="Lobos E.A."/>
            <person name="Fulton L."/>
            <person name="Fulton R."/>
            <person name="Courtney L."/>
            <person name="Fronick C."/>
            <person name="O'Laughlin M."/>
            <person name="Godfrey J."/>
            <person name="Wilson R.M."/>
            <person name="Miner T."/>
            <person name="Farmer C."/>
            <person name="Delehaunty K."/>
            <person name="Cordes M."/>
            <person name="Minx P."/>
            <person name="Tomlinson C."/>
            <person name="Chen J."/>
            <person name="Wollam A."/>
            <person name="Pepin K.H."/>
            <person name="Bhonagiri V."/>
            <person name="Zhang X."/>
            <person name="Warren W."/>
            <person name="Mitreva M."/>
            <person name="Mardis E.R."/>
            <person name="Wilson R.K."/>
        </authorList>
    </citation>
    <scope>NUCLEOTIDE SEQUENCE [LARGE SCALE GENOMIC DNA]</scope>
    <source>
        <strain evidence="1 2">F0570</strain>
    </source>
</reference>
<protein>
    <recommendedName>
        <fullName evidence="3">IS30 family transposase</fullName>
    </recommendedName>
</protein>
<name>A0A0E2LSU1_PORGN</name>
<feature type="non-terminal residue" evidence="1">
    <location>
        <position position="1"/>
    </location>
</feature>
<sequence>YNIGMPHVILHRYNDQTDFHYIQNKLNHRPRKKLGFRTPFEYFFLNFP</sequence>
<evidence type="ECO:0000313" key="1">
    <source>
        <dbReference type="EMBL" id="ERJ68145.1"/>
    </source>
</evidence>
<evidence type="ECO:0008006" key="3">
    <source>
        <dbReference type="Google" id="ProtNLM"/>
    </source>
</evidence>
<evidence type="ECO:0000313" key="2">
    <source>
        <dbReference type="Proteomes" id="UP000016630"/>
    </source>
</evidence>
<comment type="caution">
    <text evidence="1">The sequence shown here is derived from an EMBL/GenBank/DDBJ whole genome shotgun (WGS) entry which is preliminary data.</text>
</comment>
<dbReference type="AlphaFoldDB" id="A0A0E2LSU1"/>
<dbReference type="Proteomes" id="UP000016630">
    <property type="component" value="Unassembled WGS sequence"/>
</dbReference>
<dbReference type="EMBL" id="AWUW01000033">
    <property type="protein sequence ID" value="ERJ68145.1"/>
    <property type="molecule type" value="Genomic_DNA"/>
</dbReference>
<organism evidence="1 2">
    <name type="scientific">Porphyromonas gingivalis F0570</name>
    <dbReference type="NCBI Taxonomy" id="1227271"/>
    <lineage>
        <taxon>Bacteria</taxon>
        <taxon>Pseudomonadati</taxon>
        <taxon>Bacteroidota</taxon>
        <taxon>Bacteroidia</taxon>
        <taxon>Bacteroidales</taxon>
        <taxon>Porphyromonadaceae</taxon>
        <taxon>Porphyromonas</taxon>
    </lineage>
</organism>
<accession>A0A0E2LSU1</accession>
<dbReference type="HOGENOM" id="CLU_3146399_0_0_10"/>
<proteinExistence type="predicted"/>
<gene>
    <name evidence="1" type="ORF">HMPREF1555_00553</name>
</gene>